<name>A0A917WBI2_9ACTN</name>
<evidence type="ECO:0000256" key="3">
    <source>
        <dbReference type="ARBA" id="ARBA00022475"/>
    </source>
</evidence>
<feature type="transmembrane region" description="Helical" evidence="8">
    <location>
        <begin position="108"/>
        <end position="126"/>
    </location>
</feature>
<feature type="binding site" evidence="7">
    <location>
        <position position="222"/>
    </location>
    <ligand>
        <name>Zn(2+)</name>
        <dbReference type="ChEBI" id="CHEBI:29105"/>
    </ligand>
</feature>
<feature type="binding site" evidence="7">
    <location>
        <position position="88"/>
    </location>
    <ligand>
        <name>Zn(2+)</name>
        <dbReference type="ChEBI" id="CHEBI:29105"/>
    </ligand>
</feature>
<evidence type="ECO:0000256" key="7">
    <source>
        <dbReference type="PIRSR" id="PIRSR604254-1"/>
    </source>
</evidence>
<dbReference type="Proteomes" id="UP000655208">
    <property type="component" value="Unassembled WGS sequence"/>
</dbReference>
<keyword evidence="3" id="KW-1003">Cell membrane</keyword>
<reference evidence="9" key="2">
    <citation type="submission" date="2020-09" db="EMBL/GenBank/DDBJ databases">
        <authorList>
            <person name="Sun Q."/>
            <person name="Zhou Y."/>
        </authorList>
    </citation>
    <scope>NUCLEOTIDE SEQUENCE</scope>
    <source>
        <strain evidence="9">CGMCC 4.7308</strain>
    </source>
</reference>
<feature type="transmembrane region" description="Helical" evidence="8">
    <location>
        <begin position="158"/>
        <end position="175"/>
    </location>
</feature>
<dbReference type="PANTHER" id="PTHR20855">
    <property type="entry name" value="ADIPOR/PROGESTIN RECEPTOR-RELATED"/>
    <property type="match status" value="1"/>
</dbReference>
<feature type="transmembrane region" description="Helical" evidence="8">
    <location>
        <begin position="39"/>
        <end position="60"/>
    </location>
</feature>
<dbReference type="GO" id="GO:0140911">
    <property type="term" value="F:pore-forming activity"/>
    <property type="evidence" value="ECO:0007669"/>
    <property type="project" value="InterPro"/>
</dbReference>
<protein>
    <recommendedName>
        <fullName evidence="11">Hemolysin III family protein</fullName>
    </recommendedName>
</protein>
<feature type="transmembrane region" description="Helical" evidence="8">
    <location>
        <begin position="216"/>
        <end position="239"/>
    </location>
</feature>
<comment type="similarity">
    <text evidence="2">Belongs to the UPF0073 (Hly-III) family.</text>
</comment>
<feature type="transmembrane region" description="Helical" evidence="8">
    <location>
        <begin position="132"/>
        <end position="151"/>
    </location>
</feature>
<accession>A0A917WBI2</accession>
<keyword evidence="6 8" id="KW-0472">Membrane</keyword>
<dbReference type="NCBIfam" id="TIGR01065">
    <property type="entry name" value="hlyIII"/>
    <property type="match status" value="1"/>
</dbReference>
<keyword evidence="4 8" id="KW-0812">Transmembrane</keyword>
<evidence type="ECO:0000313" key="10">
    <source>
        <dbReference type="Proteomes" id="UP000655208"/>
    </source>
</evidence>
<feature type="transmembrane region" description="Helical" evidence="8">
    <location>
        <begin position="181"/>
        <end position="204"/>
    </location>
</feature>
<organism evidence="9 10">
    <name type="scientific">Nakamurella endophytica</name>
    <dbReference type="NCBI Taxonomy" id="1748367"/>
    <lineage>
        <taxon>Bacteria</taxon>
        <taxon>Bacillati</taxon>
        <taxon>Actinomycetota</taxon>
        <taxon>Actinomycetes</taxon>
        <taxon>Nakamurellales</taxon>
        <taxon>Nakamurellaceae</taxon>
        <taxon>Nakamurella</taxon>
    </lineage>
</organism>
<comment type="subcellular location">
    <subcellularLocation>
        <location evidence="1">Cell membrane</location>
        <topology evidence="1">Multi-pass membrane protein</topology>
    </subcellularLocation>
</comment>
<evidence type="ECO:0000256" key="8">
    <source>
        <dbReference type="SAM" id="Phobius"/>
    </source>
</evidence>
<proteinExistence type="inferred from homology"/>
<dbReference type="InterPro" id="IPR005744">
    <property type="entry name" value="Hy-lIII"/>
</dbReference>
<dbReference type="PANTHER" id="PTHR20855:SF3">
    <property type="entry name" value="LD03007P"/>
    <property type="match status" value="1"/>
</dbReference>
<dbReference type="AlphaFoldDB" id="A0A917WBI2"/>
<gene>
    <name evidence="9" type="ORF">GCM10011594_03320</name>
</gene>
<dbReference type="Pfam" id="PF03006">
    <property type="entry name" value="HlyIII"/>
    <property type="match status" value="1"/>
</dbReference>
<dbReference type="GO" id="GO:0046872">
    <property type="term" value="F:metal ion binding"/>
    <property type="evidence" value="ECO:0007669"/>
    <property type="project" value="UniProtKB-KW"/>
</dbReference>
<evidence type="ECO:0000313" key="9">
    <source>
        <dbReference type="EMBL" id="GGL87081.1"/>
    </source>
</evidence>
<keyword evidence="7" id="KW-0479">Metal-binding</keyword>
<reference evidence="9" key="1">
    <citation type="journal article" date="2014" name="Int. J. Syst. Evol. Microbiol.">
        <title>Complete genome sequence of Corynebacterium casei LMG S-19264T (=DSM 44701T), isolated from a smear-ripened cheese.</title>
        <authorList>
            <consortium name="US DOE Joint Genome Institute (JGI-PGF)"/>
            <person name="Walter F."/>
            <person name="Albersmeier A."/>
            <person name="Kalinowski J."/>
            <person name="Ruckert C."/>
        </authorList>
    </citation>
    <scope>NUCLEOTIDE SEQUENCE</scope>
    <source>
        <strain evidence="9">CGMCC 4.7308</strain>
    </source>
</reference>
<keyword evidence="10" id="KW-1185">Reference proteome</keyword>
<comment type="caution">
    <text evidence="9">The sequence shown here is derived from an EMBL/GenBank/DDBJ whole genome shotgun (WGS) entry which is preliminary data.</text>
</comment>
<keyword evidence="7" id="KW-0862">Zinc</keyword>
<evidence type="ECO:0000256" key="2">
    <source>
        <dbReference type="ARBA" id="ARBA00008488"/>
    </source>
</evidence>
<dbReference type="EMBL" id="BMNA01000001">
    <property type="protein sequence ID" value="GGL87081.1"/>
    <property type="molecule type" value="Genomic_DNA"/>
</dbReference>
<feature type="binding site" evidence="7">
    <location>
        <position position="218"/>
    </location>
    <ligand>
        <name>Zn(2+)</name>
        <dbReference type="ChEBI" id="CHEBI:29105"/>
    </ligand>
</feature>
<evidence type="ECO:0000256" key="6">
    <source>
        <dbReference type="ARBA" id="ARBA00023136"/>
    </source>
</evidence>
<feature type="transmembrane region" description="Helical" evidence="8">
    <location>
        <begin position="66"/>
        <end position="87"/>
    </location>
</feature>
<evidence type="ECO:0008006" key="11">
    <source>
        <dbReference type="Google" id="ProtNLM"/>
    </source>
</evidence>
<dbReference type="GO" id="GO:0005886">
    <property type="term" value="C:plasma membrane"/>
    <property type="evidence" value="ECO:0007669"/>
    <property type="project" value="UniProtKB-SubCell"/>
</dbReference>
<evidence type="ECO:0000256" key="4">
    <source>
        <dbReference type="ARBA" id="ARBA00022692"/>
    </source>
</evidence>
<dbReference type="InterPro" id="IPR004254">
    <property type="entry name" value="AdipoR/HlyIII-related"/>
</dbReference>
<evidence type="ECO:0000256" key="1">
    <source>
        <dbReference type="ARBA" id="ARBA00004651"/>
    </source>
</evidence>
<keyword evidence="5 8" id="KW-1133">Transmembrane helix</keyword>
<sequence length="240" mass="25736">MRYRPGWYGGRRSGNMGLVPDTALQVRPPLARPRARGWIHLYSTGVAALMGIALVAVAAGTSGPGAAVACAVYAVTIVGLFGVSATYHRHTWVSVRARTWMKRADHSMIFVFIAGTYSPIAALALPPPTARWVLTVVWAGAVGGVAMKMLFPHAPRWLGVPFYLALGWVAIFVMPDLLHSGGVAAVVLLVAGGMLYTVGAVFYATRRPNPWPLTFGYHECFHAAVSLAAICHCVAIWLLL</sequence>
<evidence type="ECO:0000256" key="5">
    <source>
        <dbReference type="ARBA" id="ARBA00022989"/>
    </source>
</evidence>